<proteinExistence type="predicted"/>
<organism evidence="3 4">
    <name type="scientific">Candidatus Caccoplasma intestinavium</name>
    <dbReference type="NCBI Taxonomy" id="2840716"/>
    <lineage>
        <taxon>Bacteria</taxon>
        <taxon>Pseudomonadati</taxon>
        <taxon>Bacteroidota</taxon>
        <taxon>Bacteroidia</taxon>
        <taxon>Bacteroidales</taxon>
        <taxon>Bacteroidaceae</taxon>
        <taxon>Bacteroidaceae incertae sedis</taxon>
        <taxon>Candidatus Caccoplasma</taxon>
    </lineage>
</organism>
<dbReference type="Pfam" id="PF13568">
    <property type="entry name" value="OMP_b-brl_2"/>
    <property type="match status" value="1"/>
</dbReference>
<evidence type="ECO:0000256" key="1">
    <source>
        <dbReference type="SAM" id="Phobius"/>
    </source>
</evidence>
<feature type="transmembrane region" description="Helical" evidence="1">
    <location>
        <begin position="6"/>
        <end position="24"/>
    </location>
</feature>
<evidence type="ECO:0000313" key="3">
    <source>
        <dbReference type="EMBL" id="HIT38565.1"/>
    </source>
</evidence>
<feature type="domain" description="Outer membrane protein beta-barrel" evidence="2">
    <location>
        <begin position="49"/>
        <end position="228"/>
    </location>
</feature>
<evidence type="ECO:0000313" key="4">
    <source>
        <dbReference type="Proteomes" id="UP000886722"/>
    </source>
</evidence>
<dbReference type="EMBL" id="DVKT01000006">
    <property type="protein sequence ID" value="HIT38565.1"/>
    <property type="molecule type" value="Genomic_DNA"/>
</dbReference>
<reference evidence="3" key="2">
    <citation type="journal article" date="2021" name="PeerJ">
        <title>Extensive microbial diversity within the chicken gut microbiome revealed by metagenomics and culture.</title>
        <authorList>
            <person name="Gilroy R."/>
            <person name="Ravi A."/>
            <person name="Getino M."/>
            <person name="Pursley I."/>
            <person name="Horton D.L."/>
            <person name="Alikhan N.F."/>
            <person name="Baker D."/>
            <person name="Gharbi K."/>
            <person name="Hall N."/>
            <person name="Watson M."/>
            <person name="Adriaenssens E.M."/>
            <person name="Foster-Nyarko E."/>
            <person name="Jarju S."/>
            <person name="Secka A."/>
            <person name="Antonio M."/>
            <person name="Oren A."/>
            <person name="Chaudhuri R.R."/>
            <person name="La Ragione R."/>
            <person name="Hildebrand F."/>
            <person name="Pallen M.J."/>
        </authorList>
    </citation>
    <scope>NUCLEOTIDE SEQUENCE</scope>
    <source>
        <strain evidence="3">21143</strain>
    </source>
</reference>
<keyword evidence="1" id="KW-0812">Transmembrane</keyword>
<dbReference type="AlphaFoldDB" id="A0A9D1GCM6"/>
<accession>A0A9D1GCM6</accession>
<name>A0A9D1GCM6_9BACT</name>
<dbReference type="InterPro" id="IPR025665">
    <property type="entry name" value="Beta-barrel_OMP_2"/>
</dbReference>
<sequence>MGSVFLTNLFLLLRAIFLCFLRFIHTSEKRLRKILFIWVCFVAAVSVSAQQQKLQRLPFVDQRRIHFGFSVGTHVQDLAIRHTGAVTGGGETWFAEVPSFSPGFNVGLVGDLYICPYLNLRFTPTLLFGNKTVELREDHSDTRRTVDLKSTYIMMPVSIKYSAKRLNNYCPYLSLGVAPTIDISKKRNDLLRLNTYDTYLEVGVGCDIYLPFFKLIPELKFCFGLSDVVKHKRNDLVDPLDIKYTQAVSKAFSRLVVLSIYFE</sequence>
<gene>
    <name evidence="3" type="ORF">IAD06_00805</name>
</gene>
<protein>
    <submittedName>
        <fullName evidence="3">PorT family protein</fullName>
    </submittedName>
</protein>
<evidence type="ECO:0000259" key="2">
    <source>
        <dbReference type="Pfam" id="PF13568"/>
    </source>
</evidence>
<comment type="caution">
    <text evidence="3">The sequence shown here is derived from an EMBL/GenBank/DDBJ whole genome shotgun (WGS) entry which is preliminary data.</text>
</comment>
<reference evidence="3" key="1">
    <citation type="submission" date="2020-10" db="EMBL/GenBank/DDBJ databases">
        <authorList>
            <person name="Gilroy R."/>
        </authorList>
    </citation>
    <scope>NUCLEOTIDE SEQUENCE</scope>
    <source>
        <strain evidence="3">21143</strain>
    </source>
</reference>
<dbReference type="Proteomes" id="UP000886722">
    <property type="component" value="Unassembled WGS sequence"/>
</dbReference>
<keyword evidence="1" id="KW-1133">Transmembrane helix</keyword>
<feature type="transmembrane region" description="Helical" evidence="1">
    <location>
        <begin position="31"/>
        <end position="49"/>
    </location>
</feature>
<keyword evidence="1" id="KW-0472">Membrane</keyword>